<keyword evidence="6" id="KW-0675">Receptor</keyword>
<dbReference type="VEuPathDB" id="VectorBase:ASIS018618"/>
<keyword evidence="5 8" id="KW-0472">Membrane</keyword>
<dbReference type="VEuPathDB" id="VectorBase:ASIC005615"/>
<dbReference type="Proteomes" id="UP000030765">
    <property type="component" value="Unassembled WGS sequence"/>
</dbReference>
<evidence type="ECO:0000313" key="10">
    <source>
        <dbReference type="EnsemblMetazoa" id="ASIC005615-PA"/>
    </source>
</evidence>
<evidence type="ECO:0000256" key="4">
    <source>
        <dbReference type="ARBA" id="ARBA00022989"/>
    </source>
</evidence>
<feature type="transmembrane region" description="Helical" evidence="8">
    <location>
        <begin position="283"/>
        <end position="302"/>
    </location>
</feature>
<sequence>MQEQNTRVEGLEVCVVQLREYNNPSPFDDTVRSLVKGLESNYPVTITQHDIFHWMYQDRDASLVLMDASGLGTKLTDALVSGRLDTHECYSKLAKFVVLVESTSNKSVLADVFGVLGITNYLIVPLEISVDDARNDTELVVGQLYTKNHFSHQEYLFDIDEHNSSSVGRYFPDKLSDVFGYRFYMTGSFEFPYVLYQERTESAAGLMVEAIRHLVKRKLNGTLALRSTSKMPSDRSEHDVIFDLTKFRTHFLHDFTLLERGGRCLLCPFRTERDFMSHLLKPFSVGIWLVLGTTFVVCRLLVRFFPVHIQHNLIEMVFFGSGVPYRLTFPTRIVSFGVVLLVFFLSEAYIAKIISLMSLAKYYERPETVQELNQSKLLIANPFSDSKQLAENLPGKVLSKKRAKELYQQRNHTMFGEYCTVEQCFMAMLAASDLAGERGYKQYALALL</sequence>
<evidence type="ECO:0000256" key="7">
    <source>
        <dbReference type="ARBA" id="ARBA00023180"/>
    </source>
</evidence>
<name>A0A084VJY9_ANOSI</name>
<dbReference type="EMBL" id="ATLV01013963">
    <property type="status" value="NOT_ANNOTATED_CDS"/>
    <property type="molecule type" value="Genomic_DNA"/>
</dbReference>
<keyword evidence="7" id="KW-0325">Glycoprotein</keyword>
<proteinExistence type="predicted"/>
<keyword evidence="3 8" id="KW-0812">Transmembrane</keyword>
<dbReference type="AlphaFoldDB" id="A0A084VJY9"/>
<dbReference type="EMBL" id="KE524915">
    <property type="protein sequence ID" value="KFB38283.1"/>
    <property type="molecule type" value="Genomic_DNA"/>
</dbReference>
<evidence type="ECO:0000256" key="6">
    <source>
        <dbReference type="ARBA" id="ARBA00023170"/>
    </source>
</evidence>
<dbReference type="STRING" id="74873.A0A084VJY9"/>
<dbReference type="EnsemblMetazoa" id="ASIC005615-RA">
    <property type="protein sequence ID" value="ASIC005615-PA"/>
    <property type="gene ID" value="ASIC005615"/>
</dbReference>
<evidence type="ECO:0000313" key="9">
    <source>
        <dbReference type="EMBL" id="KFB38283.1"/>
    </source>
</evidence>
<evidence type="ECO:0000313" key="11">
    <source>
        <dbReference type="Proteomes" id="UP000030765"/>
    </source>
</evidence>
<organism evidence="9">
    <name type="scientific">Anopheles sinensis</name>
    <name type="common">Mosquito</name>
    <dbReference type="NCBI Taxonomy" id="74873"/>
    <lineage>
        <taxon>Eukaryota</taxon>
        <taxon>Metazoa</taxon>
        <taxon>Ecdysozoa</taxon>
        <taxon>Arthropoda</taxon>
        <taxon>Hexapoda</taxon>
        <taxon>Insecta</taxon>
        <taxon>Pterygota</taxon>
        <taxon>Neoptera</taxon>
        <taxon>Endopterygota</taxon>
        <taxon>Diptera</taxon>
        <taxon>Nematocera</taxon>
        <taxon>Culicoidea</taxon>
        <taxon>Culicidae</taxon>
        <taxon>Anophelinae</taxon>
        <taxon>Anopheles</taxon>
    </lineage>
</organism>
<reference evidence="9 11" key="1">
    <citation type="journal article" date="2014" name="BMC Genomics">
        <title>Genome sequence of Anopheles sinensis provides insight into genetics basis of mosquito competence for malaria parasites.</title>
        <authorList>
            <person name="Zhou D."/>
            <person name="Zhang D."/>
            <person name="Ding G."/>
            <person name="Shi L."/>
            <person name="Hou Q."/>
            <person name="Ye Y."/>
            <person name="Xu Y."/>
            <person name="Zhou H."/>
            <person name="Xiong C."/>
            <person name="Li S."/>
            <person name="Yu J."/>
            <person name="Hong S."/>
            <person name="Yu X."/>
            <person name="Zou P."/>
            <person name="Chen C."/>
            <person name="Chang X."/>
            <person name="Wang W."/>
            <person name="Lv Y."/>
            <person name="Sun Y."/>
            <person name="Ma L."/>
            <person name="Shen B."/>
            <person name="Zhu C."/>
        </authorList>
    </citation>
    <scope>NUCLEOTIDE SEQUENCE [LARGE SCALE GENOMIC DNA]</scope>
</reference>
<protein>
    <recommendedName>
        <fullName evidence="12">Ionotropic glutamate receptor L-glutamate and glycine-binding domain-containing protein</fullName>
    </recommendedName>
</protein>
<evidence type="ECO:0000256" key="3">
    <source>
        <dbReference type="ARBA" id="ARBA00022692"/>
    </source>
</evidence>
<feature type="transmembrane region" description="Helical" evidence="8">
    <location>
        <begin position="333"/>
        <end position="351"/>
    </location>
</feature>
<dbReference type="PANTHER" id="PTHR42643">
    <property type="entry name" value="IONOTROPIC RECEPTOR 20A-RELATED"/>
    <property type="match status" value="1"/>
</dbReference>
<comment type="subcellular location">
    <subcellularLocation>
        <location evidence="1">Cell membrane</location>
        <topology evidence="1">Multi-pass membrane protein</topology>
    </subcellularLocation>
</comment>
<evidence type="ECO:0000256" key="1">
    <source>
        <dbReference type="ARBA" id="ARBA00004651"/>
    </source>
</evidence>
<keyword evidence="2" id="KW-1003">Cell membrane</keyword>
<keyword evidence="11" id="KW-1185">Reference proteome</keyword>
<dbReference type="PANTHER" id="PTHR42643:SF38">
    <property type="entry name" value="IONOTROPIC RECEPTOR 100A"/>
    <property type="match status" value="1"/>
</dbReference>
<evidence type="ECO:0008006" key="12">
    <source>
        <dbReference type="Google" id="ProtNLM"/>
    </source>
</evidence>
<accession>A0A084VJY9</accession>
<gene>
    <name evidence="9" type="ORF">ZHAS_00005615</name>
</gene>
<evidence type="ECO:0000256" key="2">
    <source>
        <dbReference type="ARBA" id="ARBA00022475"/>
    </source>
</evidence>
<dbReference type="GO" id="GO:0005886">
    <property type="term" value="C:plasma membrane"/>
    <property type="evidence" value="ECO:0007669"/>
    <property type="project" value="UniProtKB-SubCell"/>
</dbReference>
<evidence type="ECO:0000256" key="8">
    <source>
        <dbReference type="SAM" id="Phobius"/>
    </source>
</evidence>
<keyword evidence="4 8" id="KW-1133">Transmembrane helix</keyword>
<evidence type="ECO:0000256" key="5">
    <source>
        <dbReference type="ARBA" id="ARBA00023136"/>
    </source>
</evidence>
<reference evidence="10" key="2">
    <citation type="submission" date="2020-05" db="UniProtKB">
        <authorList>
            <consortium name="EnsemblMetazoa"/>
        </authorList>
    </citation>
    <scope>IDENTIFICATION</scope>
</reference>
<dbReference type="InterPro" id="IPR052192">
    <property type="entry name" value="Insect_Ionotropic_Sensory_Rcpt"/>
</dbReference>